<dbReference type="STRING" id="880071.Fleli_3717"/>
<dbReference type="InterPro" id="IPR018598">
    <property type="entry name" value="DUF2027"/>
</dbReference>
<dbReference type="SUPFAM" id="SSF158949">
    <property type="entry name" value="Smr-associated domain-like"/>
    <property type="match status" value="1"/>
</dbReference>
<evidence type="ECO:0000313" key="2">
    <source>
        <dbReference type="EMBL" id="AFM06029.1"/>
    </source>
</evidence>
<dbReference type="PROSITE" id="PS50828">
    <property type="entry name" value="SMR"/>
    <property type="match status" value="1"/>
</dbReference>
<keyword evidence="3" id="KW-1185">Reference proteome</keyword>
<dbReference type="InterPro" id="IPR036781">
    <property type="entry name" value="Smr_assoc-like_sf"/>
</dbReference>
<organism evidence="2 3">
    <name type="scientific">Bernardetia litoralis (strain ATCC 23117 / DSM 6794 / NBRC 15988 / NCIMB 1366 / Fx l1 / Sio-4)</name>
    <name type="common">Flexibacter litoralis</name>
    <dbReference type="NCBI Taxonomy" id="880071"/>
    <lineage>
        <taxon>Bacteria</taxon>
        <taxon>Pseudomonadati</taxon>
        <taxon>Bacteroidota</taxon>
        <taxon>Cytophagia</taxon>
        <taxon>Cytophagales</taxon>
        <taxon>Bernardetiaceae</taxon>
        <taxon>Bernardetia</taxon>
    </lineage>
</organism>
<dbReference type="Proteomes" id="UP000006054">
    <property type="component" value="Chromosome"/>
</dbReference>
<dbReference type="EMBL" id="CP003345">
    <property type="protein sequence ID" value="AFM06029.1"/>
    <property type="molecule type" value="Genomic_DNA"/>
</dbReference>
<dbReference type="RefSeq" id="WP_014799453.1">
    <property type="nucleotide sequence ID" value="NC_018018.1"/>
</dbReference>
<evidence type="ECO:0000259" key="1">
    <source>
        <dbReference type="PROSITE" id="PS50828"/>
    </source>
</evidence>
<proteinExistence type="predicted"/>
<dbReference type="HOGENOM" id="CLU_064922_0_0_10"/>
<gene>
    <name evidence="2" type="ordered locus">Fleli_3717</name>
</gene>
<dbReference type="Pfam" id="PF09640">
    <property type="entry name" value="DUF2027"/>
    <property type="match status" value="1"/>
</dbReference>
<protein>
    <submittedName>
        <fullName evidence="2">Smr domain-containing protein</fullName>
    </submittedName>
</protein>
<feature type="domain" description="Smr" evidence="1">
    <location>
        <begin position="269"/>
        <end position="333"/>
    </location>
</feature>
<dbReference type="AlphaFoldDB" id="I4APZ4"/>
<dbReference type="Pfam" id="PF01713">
    <property type="entry name" value="Smr"/>
    <property type="match status" value="1"/>
</dbReference>
<dbReference type="InterPro" id="IPR036063">
    <property type="entry name" value="Smr_dom_sf"/>
</dbReference>
<dbReference type="Gene3D" id="2.60.40.1600">
    <property type="entry name" value="Smr-associated-like"/>
    <property type="match status" value="1"/>
</dbReference>
<dbReference type="eggNOG" id="COG1193">
    <property type="taxonomic scope" value="Bacteria"/>
</dbReference>
<evidence type="ECO:0000313" key="3">
    <source>
        <dbReference type="Proteomes" id="UP000006054"/>
    </source>
</evidence>
<dbReference type="OrthoDB" id="1524810at2"/>
<dbReference type="KEGG" id="fli:Fleli_3717"/>
<accession>I4APZ4</accession>
<name>I4APZ4_BERLS</name>
<reference evidence="3" key="1">
    <citation type="submission" date="2012-06" db="EMBL/GenBank/DDBJ databases">
        <title>The complete genome of Flexibacter litoralis DSM 6794.</title>
        <authorList>
            <person name="Lucas S."/>
            <person name="Copeland A."/>
            <person name="Lapidus A."/>
            <person name="Glavina del Rio T."/>
            <person name="Dalin E."/>
            <person name="Tice H."/>
            <person name="Bruce D."/>
            <person name="Goodwin L."/>
            <person name="Pitluck S."/>
            <person name="Peters L."/>
            <person name="Ovchinnikova G."/>
            <person name="Lu M."/>
            <person name="Kyrpides N."/>
            <person name="Mavromatis K."/>
            <person name="Ivanova N."/>
            <person name="Brettin T."/>
            <person name="Detter J.C."/>
            <person name="Han C."/>
            <person name="Larimer F."/>
            <person name="Land M."/>
            <person name="Hauser L."/>
            <person name="Markowitz V."/>
            <person name="Cheng J.-F."/>
            <person name="Hugenholtz P."/>
            <person name="Woyke T."/>
            <person name="Wu D."/>
            <person name="Spring S."/>
            <person name="Lang E."/>
            <person name="Kopitz M."/>
            <person name="Brambilla E."/>
            <person name="Klenk H.-P."/>
            <person name="Eisen J.A."/>
        </authorList>
    </citation>
    <scope>NUCLEOTIDE SEQUENCE [LARGE SCALE GENOMIC DNA]</scope>
    <source>
        <strain evidence="3">ATCC 23117 / DSM 6794 / NBRC 15988 / NCIMB 1366 / Sio-4</strain>
    </source>
</reference>
<dbReference type="Gene3D" id="3.30.1370.110">
    <property type="match status" value="1"/>
</dbReference>
<dbReference type="InterPro" id="IPR002625">
    <property type="entry name" value="Smr_dom"/>
</dbReference>
<sequence>MKIGDKVRMLSGTEEGVITKILQNGQVEVEIEDGFALPVMAAEIVIIHKQEEKYFGKKSPVSIEEEKPIFKPTKKVKKSTVGEGIYLAFTDFNDKLLNVYLINNLSYSMLVTVSEQLENGHEKHLFSEQIDKENAPRIHRLSREDFNDWKPLIIKAIFFKDGNFEPKETLIFTMGFNNSFFRIKRTAPVLERESYLFRVEGREVQPDLPTEKLEVIDVNSLRERIIENSSKVSPYKTETPPSEIDLHIEELSPDHYDVMTNEAIITMQLEHFELYLDKALASNMKSIIFIHGIGTGKLRLEIHRRLSQHPHVKYYQDAYKDKFGYGATKAVFQ</sequence>